<evidence type="ECO:0000313" key="1">
    <source>
        <dbReference type="EMBL" id="KAJ9574830.1"/>
    </source>
</evidence>
<name>A0AAD7Z6U4_DIPPU</name>
<protein>
    <submittedName>
        <fullName evidence="1">Uncharacterized protein</fullName>
    </submittedName>
</protein>
<reference evidence="1" key="2">
    <citation type="submission" date="2023-05" db="EMBL/GenBank/DDBJ databases">
        <authorList>
            <person name="Fouks B."/>
        </authorList>
    </citation>
    <scope>NUCLEOTIDE SEQUENCE</scope>
    <source>
        <strain evidence="1">Stay&amp;Tobe</strain>
        <tissue evidence="1">Testes</tissue>
    </source>
</reference>
<accession>A0AAD7Z6U4</accession>
<sequence>VSLTWSRWIRRMESNLYTHHHHHHEQIRFRPYDFSILVDSSTCPDSSVVKHVVTGSVNEDRRGRCIGLKRGHFISLE</sequence>
<gene>
    <name evidence="1" type="ORF">L9F63_007990</name>
</gene>
<organism evidence="1 2">
    <name type="scientific">Diploptera punctata</name>
    <name type="common">Pacific beetle cockroach</name>
    <dbReference type="NCBI Taxonomy" id="6984"/>
    <lineage>
        <taxon>Eukaryota</taxon>
        <taxon>Metazoa</taxon>
        <taxon>Ecdysozoa</taxon>
        <taxon>Arthropoda</taxon>
        <taxon>Hexapoda</taxon>
        <taxon>Insecta</taxon>
        <taxon>Pterygota</taxon>
        <taxon>Neoptera</taxon>
        <taxon>Polyneoptera</taxon>
        <taxon>Dictyoptera</taxon>
        <taxon>Blattodea</taxon>
        <taxon>Blaberoidea</taxon>
        <taxon>Blaberidae</taxon>
        <taxon>Diplopterinae</taxon>
        <taxon>Diploptera</taxon>
    </lineage>
</organism>
<comment type="caution">
    <text evidence="1">The sequence shown here is derived from an EMBL/GenBank/DDBJ whole genome shotgun (WGS) entry which is preliminary data.</text>
</comment>
<feature type="non-terminal residue" evidence="1">
    <location>
        <position position="1"/>
    </location>
</feature>
<keyword evidence="2" id="KW-1185">Reference proteome</keyword>
<proteinExistence type="predicted"/>
<dbReference type="AlphaFoldDB" id="A0AAD7Z6U4"/>
<feature type="non-terminal residue" evidence="1">
    <location>
        <position position="77"/>
    </location>
</feature>
<dbReference type="Proteomes" id="UP001233999">
    <property type="component" value="Unassembled WGS sequence"/>
</dbReference>
<reference evidence="1" key="1">
    <citation type="journal article" date="2023" name="IScience">
        <title>Live-bearing cockroach genome reveals convergent evolutionary mechanisms linked to viviparity in insects and beyond.</title>
        <authorList>
            <person name="Fouks B."/>
            <person name="Harrison M.C."/>
            <person name="Mikhailova A.A."/>
            <person name="Marchal E."/>
            <person name="English S."/>
            <person name="Carruthers M."/>
            <person name="Jennings E.C."/>
            <person name="Chiamaka E.L."/>
            <person name="Frigard R.A."/>
            <person name="Pippel M."/>
            <person name="Attardo G.M."/>
            <person name="Benoit J.B."/>
            <person name="Bornberg-Bauer E."/>
            <person name="Tobe S.S."/>
        </authorList>
    </citation>
    <scope>NUCLEOTIDE SEQUENCE</scope>
    <source>
        <strain evidence="1">Stay&amp;Tobe</strain>
    </source>
</reference>
<dbReference type="EMBL" id="JASPKZ010010257">
    <property type="protein sequence ID" value="KAJ9574830.1"/>
    <property type="molecule type" value="Genomic_DNA"/>
</dbReference>
<evidence type="ECO:0000313" key="2">
    <source>
        <dbReference type="Proteomes" id="UP001233999"/>
    </source>
</evidence>